<dbReference type="PANTHER" id="PTHR45825">
    <property type="entry name" value="GRANULE-BOUND STARCH SYNTHASE 1, CHLOROPLASTIC/AMYLOPLASTIC"/>
    <property type="match status" value="1"/>
</dbReference>
<reference evidence="12 13" key="1">
    <citation type="journal article" date="2014" name="Genome Biol. Evol.">
        <title>Acetic acid bacteria genomes reveal functional traits for adaptation to life in insect guts.</title>
        <authorList>
            <person name="Chouaia B."/>
            <person name="Gaiarsa S."/>
            <person name="Crotti E."/>
            <person name="Comandatore F."/>
            <person name="Degli Esposti M."/>
            <person name="Ricci I."/>
            <person name="Alma A."/>
            <person name="Favia G."/>
            <person name="Bandi C."/>
            <person name="Daffonchio D."/>
        </authorList>
    </citation>
    <scope>NUCLEOTIDE SEQUENCE [LARGE SCALE GENOMIC DNA]</scope>
    <source>
        <strain evidence="12 13">SF2.1</strain>
    </source>
</reference>
<dbReference type="Pfam" id="PF00534">
    <property type="entry name" value="Glycos_transf_1"/>
    <property type="match status" value="1"/>
</dbReference>
<evidence type="ECO:0000256" key="7">
    <source>
        <dbReference type="ARBA" id="ARBA00023056"/>
    </source>
</evidence>
<feature type="domain" description="Glycosyl transferase family 1" evidence="10">
    <location>
        <begin position="303"/>
        <end position="450"/>
    </location>
</feature>
<evidence type="ECO:0000256" key="4">
    <source>
        <dbReference type="ARBA" id="ARBA00010281"/>
    </source>
</evidence>
<evidence type="ECO:0000313" key="12">
    <source>
        <dbReference type="EMBL" id="CDG41133.1"/>
    </source>
</evidence>
<dbReference type="GO" id="GO:0009011">
    <property type="term" value="F:alpha-1,4-glucan glucosyltransferase (ADP-glucose donor) activity"/>
    <property type="evidence" value="ECO:0007669"/>
    <property type="project" value="UniProtKB-UniRule"/>
</dbReference>
<feature type="region of interest" description="Disordered" evidence="9">
    <location>
        <begin position="517"/>
        <end position="547"/>
    </location>
</feature>
<keyword evidence="7 8" id="KW-0320">Glycogen biosynthesis</keyword>
<comment type="similarity">
    <text evidence="4 8">Belongs to the glycosyltransferase 1 family. Bacterial/plant glycogen synthase subfamily.</text>
</comment>
<dbReference type="PANTHER" id="PTHR45825:SF11">
    <property type="entry name" value="ALPHA AMYLASE DOMAIN-CONTAINING PROTEIN"/>
    <property type="match status" value="1"/>
</dbReference>
<feature type="domain" description="Starch synthase catalytic" evidence="11">
    <location>
        <begin position="16"/>
        <end position="247"/>
    </location>
</feature>
<dbReference type="AlphaFoldDB" id="A0A060QK37"/>
<dbReference type="Proteomes" id="UP000027583">
    <property type="component" value="Unassembled WGS sequence"/>
</dbReference>
<keyword evidence="5 8" id="KW-0328">Glycosyltransferase</keyword>
<evidence type="ECO:0000259" key="11">
    <source>
        <dbReference type="Pfam" id="PF08323"/>
    </source>
</evidence>
<evidence type="ECO:0000259" key="10">
    <source>
        <dbReference type="Pfam" id="PF00534"/>
    </source>
</evidence>
<accession>A0A060QK37</accession>
<dbReference type="HAMAP" id="MF_00484">
    <property type="entry name" value="Glycogen_synth"/>
    <property type="match status" value="1"/>
</dbReference>
<dbReference type="eggNOG" id="COG0297">
    <property type="taxonomic scope" value="Bacteria"/>
</dbReference>
<comment type="caution">
    <text evidence="12">The sequence shown here is derived from an EMBL/GenBank/DDBJ whole genome shotgun (WGS) entry which is preliminary data.</text>
</comment>
<dbReference type="EMBL" id="CBLX010000027">
    <property type="protein sequence ID" value="CDG41133.1"/>
    <property type="molecule type" value="Genomic_DNA"/>
</dbReference>
<dbReference type="SUPFAM" id="SSF53756">
    <property type="entry name" value="UDP-Glycosyltransferase/glycogen phosphorylase"/>
    <property type="match status" value="1"/>
</dbReference>
<dbReference type="NCBIfam" id="TIGR02095">
    <property type="entry name" value="glgA"/>
    <property type="match status" value="1"/>
</dbReference>
<dbReference type="Gene3D" id="3.40.50.2000">
    <property type="entry name" value="Glycogen Phosphorylase B"/>
    <property type="match status" value="2"/>
</dbReference>
<dbReference type="CDD" id="cd03791">
    <property type="entry name" value="GT5_Glycogen_synthase_DULL1-like"/>
    <property type="match status" value="1"/>
</dbReference>
<dbReference type="EC" id="2.4.1.21" evidence="8"/>
<gene>
    <name evidence="8" type="primary">glgA</name>
    <name evidence="12" type="ORF">ASAP_3088</name>
</gene>
<comment type="function">
    <text evidence="2 8">Synthesizes alpha-1,4-glucan chains using ADP-glucose.</text>
</comment>
<protein>
    <recommendedName>
        <fullName evidence="8">Glycogen synthase</fullName>
        <ecNumber evidence="8">2.4.1.21</ecNumber>
    </recommendedName>
    <alternativeName>
        <fullName evidence="8">Starch [bacterial glycogen] synthase</fullName>
    </alternativeName>
</protein>
<dbReference type="GO" id="GO:0005978">
    <property type="term" value="P:glycogen biosynthetic process"/>
    <property type="evidence" value="ECO:0007669"/>
    <property type="project" value="UniProtKB-UniRule"/>
</dbReference>
<evidence type="ECO:0000313" key="13">
    <source>
        <dbReference type="Proteomes" id="UP000027583"/>
    </source>
</evidence>
<name>A0A060QK37_9PROT</name>
<organism evidence="12 13">
    <name type="scientific">Asaia bogorensis</name>
    <dbReference type="NCBI Taxonomy" id="91915"/>
    <lineage>
        <taxon>Bacteria</taxon>
        <taxon>Pseudomonadati</taxon>
        <taxon>Pseudomonadota</taxon>
        <taxon>Alphaproteobacteria</taxon>
        <taxon>Acetobacterales</taxon>
        <taxon>Acetobacteraceae</taxon>
        <taxon>Asaia</taxon>
    </lineage>
</organism>
<evidence type="ECO:0000256" key="9">
    <source>
        <dbReference type="SAM" id="MobiDB-lite"/>
    </source>
</evidence>
<dbReference type="NCBIfam" id="NF001899">
    <property type="entry name" value="PRK00654.1-2"/>
    <property type="match status" value="1"/>
</dbReference>
<comment type="catalytic activity">
    <reaction evidence="1 8">
        <text>[(1-&gt;4)-alpha-D-glucosyl](n) + ADP-alpha-D-glucose = [(1-&gt;4)-alpha-D-glucosyl](n+1) + ADP + H(+)</text>
        <dbReference type="Rhea" id="RHEA:18189"/>
        <dbReference type="Rhea" id="RHEA-COMP:9584"/>
        <dbReference type="Rhea" id="RHEA-COMP:9587"/>
        <dbReference type="ChEBI" id="CHEBI:15378"/>
        <dbReference type="ChEBI" id="CHEBI:15444"/>
        <dbReference type="ChEBI" id="CHEBI:57498"/>
        <dbReference type="ChEBI" id="CHEBI:456216"/>
        <dbReference type="EC" id="2.4.1.21"/>
    </reaction>
</comment>
<feature type="binding site" evidence="8">
    <location>
        <position position="27"/>
    </location>
    <ligand>
        <name>ADP-alpha-D-glucose</name>
        <dbReference type="ChEBI" id="CHEBI:57498"/>
    </ligand>
</feature>
<keyword evidence="6 8" id="KW-0808">Transferase</keyword>
<evidence type="ECO:0000256" key="8">
    <source>
        <dbReference type="HAMAP-Rule" id="MF_00484"/>
    </source>
</evidence>
<evidence type="ECO:0000256" key="3">
    <source>
        <dbReference type="ARBA" id="ARBA00004964"/>
    </source>
</evidence>
<dbReference type="InterPro" id="IPR013534">
    <property type="entry name" value="Starch_synth_cat_dom"/>
</dbReference>
<sequence length="547" mass="59853">MPSDQIVTLPTDLQLLSVTAEMFPFVKTGGLGDVAASLPTALRHHGVRTRTILPGYPAVMKALTQKVQAYVFHDMLGYRVTLWEGTAHGHHLYAIESSDLYDRAGGPYLGPDGRDWPDNDMRFAVLSRVAACIAQGCLANWQPDVVMTHDWQAGLVSAYLRYDNLPAPPVAHVIHNMAFQGLFPRDLLARIGLPDHAFSVDGVEFYGKLGYLKAGLQLADKLITVSPTYAEEIQTAENGMGLEGLLSTRANDLHGILNGIDLHDWNSLTDPAVIFPYAVGDIAGRRANKRVFQAEFGLPQDPNAMLLGIVSRLTRQKGVDILAEIAPRLFQANIQLAVVGVGDNDIMQAFRSLQLRYPRHLVCHLRYDEVLGHRLHSAVDASLIPSRFEPCGLTQLHALRYGSVPIAARVGGLTDTIVDANAAAIEEGVANGILFSPTQGDALYRAIRHAQRLYRQKSVWARLQRNGSLHDVSWHGKAAHYARLLLEMAGRAPARLIGEGEIAPRLSDVGIPLAPNTSFTRTARMPQSRPRNPGLGRTDLPRFGTSA</sequence>
<evidence type="ECO:0000256" key="1">
    <source>
        <dbReference type="ARBA" id="ARBA00001478"/>
    </source>
</evidence>
<dbReference type="RefSeq" id="WP_051757798.1">
    <property type="nucleotide sequence ID" value="NZ_CBLX010000027.1"/>
</dbReference>
<dbReference type="GO" id="GO:0004373">
    <property type="term" value="F:alpha-1,4-glucan glucosyltransferase (UDP-glucose donor) activity"/>
    <property type="evidence" value="ECO:0007669"/>
    <property type="project" value="InterPro"/>
</dbReference>
<dbReference type="Pfam" id="PF08323">
    <property type="entry name" value="Glyco_transf_5"/>
    <property type="match status" value="1"/>
</dbReference>
<proteinExistence type="inferred from homology"/>
<dbReference type="GO" id="GO:0005829">
    <property type="term" value="C:cytosol"/>
    <property type="evidence" value="ECO:0007669"/>
    <property type="project" value="TreeGrafter"/>
</dbReference>
<dbReference type="InterPro" id="IPR011835">
    <property type="entry name" value="GS/SS"/>
</dbReference>
<evidence type="ECO:0000256" key="2">
    <source>
        <dbReference type="ARBA" id="ARBA00002764"/>
    </source>
</evidence>
<evidence type="ECO:0000256" key="5">
    <source>
        <dbReference type="ARBA" id="ARBA00022676"/>
    </source>
</evidence>
<dbReference type="UniPathway" id="UPA00164"/>
<comment type="pathway">
    <text evidence="3 8">Glycan biosynthesis; glycogen biosynthesis.</text>
</comment>
<dbReference type="InterPro" id="IPR001296">
    <property type="entry name" value="Glyco_trans_1"/>
</dbReference>
<evidence type="ECO:0000256" key="6">
    <source>
        <dbReference type="ARBA" id="ARBA00022679"/>
    </source>
</evidence>
<reference evidence="12 13" key="2">
    <citation type="journal article" date="2014" name="PLoS ONE">
        <title>Evolution of mitochondria reconstructed from the energy metabolism of living bacteria.</title>
        <authorList>
            <person name="Degli Esposti M."/>
            <person name="Chouaia B."/>
            <person name="Comandatore F."/>
            <person name="Crotti E."/>
            <person name="Sassera D."/>
            <person name="Lievens P.M."/>
            <person name="Daffonchio D."/>
            <person name="Bandi C."/>
        </authorList>
    </citation>
    <scope>NUCLEOTIDE SEQUENCE [LARGE SCALE GENOMIC DNA]</scope>
    <source>
        <strain evidence="12 13">SF2.1</strain>
    </source>
</reference>